<feature type="domain" description="IclR-ED" evidence="5">
    <location>
        <begin position="69"/>
        <end position="251"/>
    </location>
</feature>
<dbReference type="InterPro" id="IPR036390">
    <property type="entry name" value="WH_DNA-bd_sf"/>
</dbReference>
<evidence type="ECO:0000259" key="4">
    <source>
        <dbReference type="PROSITE" id="PS51077"/>
    </source>
</evidence>
<dbReference type="PROSITE" id="PS51077">
    <property type="entry name" value="HTH_ICLR"/>
    <property type="match status" value="1"/>
</dbReference>
<proteinExistence type="predicted"/>
<sequence length="253" mass="26781">MPDASSPMRSLDRSLDVLDVLQRAGGPLRLSDVAERAGLTLPTASRILAALQARGYVAAEGRRFRPGPSVLAMAHSFLISDPLVAAARPVMQELSASTGLTSSLYERVGFDRVLVARVDGRAPLRYELPIGRRLPLHLGAGKAIAVDLDEDGLVGLADHLGRHPDPSGVPFSREALVDDLDALRRNGYHISSGERAVGVVALSVPVRTPAGELLGALSVAAPEEAVDVEELRGRAAELNRAAYAIAESHSRGR</sequence>
<dbReference type="RefSeq" id="WP_380137867.1">
    <property type="nucleotide sequence ID" value="NZ_JBHLUI010000008.1"/>
</dbReference>
<evidence type="ECO:0000256" key="1">
    <source>
        <dbReference type="ARBA" id="ARBA00023015"/>
    </source>
</evidence>
<dbReference type="Gene3D" id="1.10.10.10">
    <property type="entry name" value="Winged helix-like DNA-binding domain superfamily/Winged helix DNA-binding domain"/>
    <property type="match status" value="1"/>
</dbReference>
<dbReference type="Proteomes" id="UP001589748">
    <property type="component" value="Unassembled WGS sequence"/>
</dbReference>
<keyword evidence="7" id="KW-1185">Reference proteome</keyword>
<dbReference type="PROSITE" id="PS51078">
    <property type="entry name" value="ICLR_ED"/>
    <property type="match status" value="1"/>
</dbReference>
<dbReference type="InterPro" id="IPR005471">
    <property type="entry name" value="Tscrpt_reg_IclR_N"/>
</dbReference>
<comment type="caution">
    <text evidence="6">The sequence shown here is derived from an EMBL/GenBank/DDBJ whole genome shotgun (WGS) entry which is preliminary data.</text>
</comment>
<dbReference type="EMBL" id="JBHMDM010000007">
    <property type="protein sequence ID" value="MFB9377788.1"/>
    <property type="molecule type" value="Genomic_DNA"/>
</dbReference>
<dbReference type="Pfam" id="PF01614">
    <property type="entry name" value="IclR_C"/>
    <property type="match status" value="1"/>
</dbReference>
<reference evidence="6 7" key="1">
    <citation type="submission" date="2024-09" db="EMBL/GenBank/DDBJ databases">
        <authorList>
            <person name="Sun Q."/>
            <person name="Mori K."/>
        </authorList>
    </citation>
    <scope>NUCLEOTIDE SEQUENCE [LARGE SCALE GENOMIC DNA]</scope>
    <source>
        <strain evidence="6 7">TISTR 1856</strain>
    </source>
</reference>
<dbReference type="InterPro" id="IPR029016">
    <property type="entry name" value="GAF-like_dom_sf"/>
</dbReference>
<dbReference type="SUPFAM" id="SSF55781">
    <property type="entry name" value="GAF domain-like"/>
    <property type="match status" value="1"/>
</dbReference>
<evidence type="ECO:0000313" key="6">
    <source>
        <dbReference type="EMBL" id="MFB9377788.1"/>
    </source>
</evidence>
<name>A0ABV5LUN1_9ACTN</name>
<evidence type="ECO:0000256" key="2">
    <source>
        <dbReference type="ARBA" id="ARBA00023125"/>
    </source>
</evidence>
<feature type="domain" description="HTH iclR-type" evidence="4">
    <location>
        <begin position="8"/>
        <end position="68"/>
    </location>
</feature>
<keyword evidence="1" id="KW-0805">Transcription regulation</keyword>
<keyword evidence="3" id="KW-0804">Transcription</keyword>
<dbReference type="SUPFAM" id="SSF46785">
    <property type="entry name" value="Winged helix' DNA-binding domain"/>
    <property type="match status" value="1"/>
</dbReference>
<gene>
    <name evidence="6" type="ORF">ACFFVI_12500</name>
</gene>
<evidence type="ECO:0000313" key="7">
    <source>
        <dbReference type="Proteomes" id="UP001589748"/>
    </source>
</evidence>
<dbReference type="InterPro" id="IPR036388">
    <property type="entry name" value="WH-like_DNA-bd_sf"/>
</dbReference>
<dbReference type="InterPro" id="IPR014757">
    <property type="entry name" value="Tscrpt_reg_IclR_C"/>
</dbReference>
<organism evidence="6 7">
    <name type="scientific">Kineococcus gynurae</name>
    <dbReference type="NCBI Taxonomy" id="452979"/>
    <lineage>
        <taxon>Bacteria</taxon>
        <taxon>Bacillati</taxon>
        <taxon>Actinomycetota</taxon>
        <taxon>Actinomycetes</taxon>
        <taxon>Kineosporiales</taxon>
        <taxon>Kineosporiaceae</taxon>
        <taxon>Kineococcus</taxon>
    </lineage>
</organism>
<keyword evidence="2" id="KW-0238">DNA-binding</keyword>
<evidence type="ECO:0000256" key="3">
    <source>
        <dbReference type="ARBA" id="ARBA00023163"/>
    </source>
</evidence>
<dbReference type="PANTHER" id="PTHR30136:SF35">
    <property type="entry name" value="HTH-TYPE TRANSCRIPTIONAL REGULATOR RV1719"/>
    <property type="match status" value="1"/>
</dbReference>
<dbReference type="SMART" id="SM00346">
    <property type="entry name" value="HTH_ICLR"/>
    <property type="match status" value="1"/>
</dbReference>
<dbReference type="Pfam" id="PF09339">
    <property type="entry name" value="HTH_IclR"/>
    <property type="match status" value="1"/>
</dbReference>
<accession>A0ABV5LUN1</accession>
<dbReference type="PANTHER" id="PTHR30136">
    <property type="entry name" value="HELIX-TURN-HELIX TRANSCRIPTIONAL REGULATOR, ICLR FAMILY"/>
    <property type="match status" value="1"/>
</dbReference>
<dbReference type="InterPro" id="IPR050707">
    <property type="entry name" value="HTH_MetabolicPath_Reg"/>
</dbReference>
<evidence type="ECO:0000259" key="5">
    <source>
        <dbReference type="PROSITE" id="PS51078"/>
    </source>
</evidence>
<protein>
    <submittedName>
        <fullName evidence="6">IclR family transcriptional regulator</fullName>
    </submittedName>
</protein>
<dbReference type="Gene3D" id="3.30.450.40">
    <property type="match status" value="1"/>
</dbReference>